<gene>
    <name evidence="9" type="ORF">SPPG_08251</name>
</gene>
<dbReference type="InterPro" id="IPR036259">
    <property type="entry name" value="MFS_trans_sf"/>
</dbReference>
<evidence type="ECO:0000256" key="5">
    <source>
        <dbReference type="ARBA" id="ARBA00023136"/>
    </source>
</evidence>
<dbReference type="InterPro" id="IPR007817">
    <property type="entry name" value="Isocyanide_synthase_DIT1"/>
</dbReference>
<dbReference type="EMBL" id="KQ257469">
    <property type="protein sequence ID" value="KNC96350.1"/>
    <property type="molecule type" value="Genomic_DNA"/>
</dbReference>
<feature type="transmembrane region" description="Helical" evidence="7">
    <location>
        <begin position="853"/>
        <end position="874"/>
    </location>
</feature>
<dbReference type="GO" id="GO:0005275">
    <property type="term" value="F:amine transmembrane transporter activity"/>
    <property type="evidence" value="ECO:0007669"/>
    <property type="project" value="TreeGrafter"/>
</dbReference>
<accession>A0A0L0H4C1</accession>
<feature type="transmembrane region" description="Helical" evidence="7">
    <location>
        <begin position="654"/>
        <end position="681"/>
    </location>
</feature>
<dbReference type="Pfam" id="PF05141">
    <property type="entry name" value="DIT1_PvcA"/>
    <property type="match status" value="1"/>
</dbReference>
<dbReference type="STRING" id="645134.A0A0L0H4C1"/>
<protein>
    <submittedName>
        <fullName evidence="9">Multidrug resistance protein</fullName>
    </submittedName>
</protein>
<feature type="transmembrane region" description="Helical" evidence="7">
    <location>
        <begin position="621"/>
        <end position="642"/>
    </location>
</feature>
<feature type="transmembrane region" description="Helical" evidence="7">
    <location>
        <begin position="740"/>
        <end position="762"/>
    </location>
</feature>
<dbReference type="PANTHER" id="PTHR23502">
    <property type="entry name" value="MAJOR FACILITATOR SUPERFAMILY"/>
    <property type="match status" value="1"/>
</dbReference>
<feature type="transmembrane region" description="Helical" evidence="7">
    <location>
        <begin position="920"/>
        <end position="939"/>
    </location>
</feature>
<dbReference type="InParanoid" id="A0A0L0H4C1"/>
<feature type="transmembrane region" description="Helical" evidence="7">
    <location>
        <begin position="715"/>
        <end position="734"/>
    </location>
</feature>
<reference evidence="9 10" key="1">
    <citation type="submission" date="2009-08" db="EMBL/GenBank/DDBJ databases">
        <title>The Genome Sequence of Spizellomyces punctatus strain DAOM BR117.</title>
        <authorList>
            <consortium name="The Broad Institute Genome Sequencing Platform"/>
            <person name="Russ C."/>
            <person name="Cuomo C."/>
            <person name="Shea T."/>
            <person name="Young S.K."/>
            <person name="Zeng Q."/>
            <person name="Koehrsen M."/>
            <person name="Haas B."/>
            <person name="Borodovsky M."/>
            <person name="Guigo R."/>
            <person name="Alvarado L."/>
            <person name="Berlin A."/>
            <person name="Bochicchio J."/>
            <person name="Borenstein D."/>
            <person name="Chapman S."/>
            <person name="Chen Z."/>
            <person name="Engels R."/>
            <person name="Freedman E."/>
            <person name="Gellesch M."/>
            <person name="Goldberg J."/>
            <person name="Griggs A."/>
            <person name="Gujja S."/>
            <person name="Heiman D."/>
            <person name="Hepburn T."/>
            <person name="Howarth C."/>
            <person name="Jen D."/>
            <person name="Larson L."/>
            <person name="Lewis B."/>
            <person name="Mehta T."/>
            <person name="Park D."/>
            <person name="Pearson M."/>
            <person name="Roberts A."/>
            <person name="Saif S."/>
            <person name="Shenoy N."/>
            <person name="Sisk P."/>
            <person name="Stolte C."/>
            <person name="Sykes S."/>
            <person name="Thomson T."/>
            <person name="Walk T."/>
            <person name="White J."/>
            <person name="Yandava C."/>
            <person name="Burger G."/>
            <person name="Gray M.W."/>
            <person name="Holland P.W.H."/>
            <person name="King N."/>
            <person name="Lang F.B.F."/>
            <person name="Roger A.J."/>
            <person name="Ruiz-Trillo I."/>
            <person name="Lander E."/>
            <person name="Nusbaum C."/>
        </authorList>
    </citation>
    <scope>NUCLEOTIDE SEQUENCE [LARGE SCALE GENOMIC DNA]</scope>
    <source>
        <strain evidence="9 10">DAOM BR117</strain>
    </source>
</reference>
<feature type="transmembrane region" description="Helical" evidence="7">
    <location>
        <begin position="895"/>
        <end position="914"/>
    </location>
</feature>
<dbReference type="Proteomes" id="UP000053201">
    <property type="component" value="Unassembled WGS sequence"/>
</dbReference>
<dbReference type="VEuPathDB" id="FungiDB:SPPG_08251"/>
<feature type="transmembrane region" description="Helical" evidence="7">
    <location>
        <begin position="587"/>
        <end position="609"/>
    </location>
</feature>
<evidence type="ECO:0000259" key="8">
    <source>
        <dbReference type="PROSITE" id="PS50850"/>
    </source>
</evidence>
<evidence type="ECO:0000256" key="7">
    <source>
        <dbReference type="SAM" id="Phobius"/>
    </source>
</evidence>
<organism evidence="9 10">
    <name type="scientific">Spizellomyces punctatus (strain DAOM BR117)</name>
    <dbReference type="NCBI Taxonomy" id="645134"/>
    <lineage>
        <taxon>Eukaryota</taxon>
        <taxon>Fungi</taxon>
        <taxon>Fungi incertae sedis</taxon>
        <taxon>Chytridiomycota</taxon>
        <taxon>Chytridiomycota incertae sedis</taxon>
        <taxon>Chytridiomycetes</taxon>
        <taxon>Spizellomycetales</taxon>
        <taxon>Spizellomycetaceae</taxon>
        <taxon>Spizellomyces</taxon>
    </lineage>
</organism>
<proteinExistence type="predicted"/>
<keyword evidence="6" id="KW-0325">Glycoprotein</keyword>
<feature type="transmembrane region" description="Helical" evidence="7">
    <location>
        <begin position="819"/>
        <end position="841"/>
    </location>
</feature>
<keyword evidence="4 7" id="KW-1133">Transmembrane helix</keyword>
<dbReference type="eggNOG" id="KOG0255">
    <property type="taxonomic scope" value="Eukaryota"/>
</dbReference>
<dbReference type="PANTHER" id="PTHR23502:SF21">
    <property type="entry name" value="DITYROSINE TRANSPORTER 1"/>
    <property type="match status" value="1"/>
</dbReference>
<keyword evidence="5 7" id="KW-0472">Membrane</keyword>
<evidence type="ECO:0000256" key="6">
    <source>
        <dbReference type="ARBA" id="ARBA00023180"/>
    </source>
</evidence>
<evidence type="ECO:0000313" key="10">
    <source>
        <dbReference type="Proteomes" id="UP000053201"/>
    </source>
</evidence>
<dbReference type="FunFam" id="1.20.1720.10:FF:000009">
    <property type="entry name" value="MFS multidrug transporter"/>
    <property type="match status" value="1"/>
</dbReference>
<evidence type="ECO:0000256" key="3">
    <source>
        <dbReference type="ARBA" id="ARBA00022692"/>
    </source>
</evidence>
<dbReference type="InterPro" id="IPR011701">
    <property type="entry name" value="MFS"/>
</dbReference>
<keyword evidence="10" id="KW-1185">Reference proteome</keyword>
<keyword evidence="3 7" id="KW-0812">Transmembrane</keyword>
<dbReference type="AlphaFoldDB" id="A0A0L0H4C1"/>
<dbReference type="SUPFAM" id="SSF103473">
    <property type="entry name" value="MFS general substrate transporter"/>
    <property type="match status" value="1"/>
</dbReference>
<comment type="subcellular location">
    <subcellularLocation>
        <location evidence="1">Membrane</location>
        <topology evidence="1">Multi-pass membrane protein</topology>
    </subcellularLocation>
</comment>
<evidence type="ECO:0000313" key="9">
    <source>
        <dbReference type="EMBL" id="KNC96350.1"/>
    </source>
</evidence>
<dbReference type="CDD" id="cd17323">
    <property type="entry name" value="MFS_Tpo1_MDR_like"/>
    <property type="match status" value="1"/>
</dbReference>
<dbReference type="Gene3D" id="1.20.1720.10">
    <property type="entry name" value="Multidrug resistance protein D"/>
    <property type="match status" value="1"/>
</dbReference>
<dbReference type="InterPro" id="IPR020846">
    <property type="entry name" value="MFS_dom"/>
</dbReference>
<dbReference type="GO" id="GO:0140115">
    <property type="term" value="P:export across plasma membrane"/>
    <property type="evidence" value="ECO:0007669"/>
    <property type="project" value="UniProtKB-ARBA"/>
</dbReference>
<dbReference type="RefSeq" id="XP_016604390.1">
    <property type="nucleotide sequence ID" value="XM_016756411.1"/>
</dbReference>
<evidence type="ECO:0000256" key="2">
    <source>
        <dbReference type="ARBA" id="ARBA00022448"/>
    </source>
</evidence>
<evidence type="ECO:0000256" key="4">
    <source>
        <dbReference type="ARBA" id="ARBA00022989"/>
    </source>
</evidence>
<evidence type="ECO:0000256" key="1">
    <source>
        <dbReference type="ARBA" id="ARBA00004141"/>
    </source>
</evidence>
<dbReference type="FunFam" id="1.20.1250.20:FF:000172">
    <property type="entry name" value="MFS multidrug resistance transporter"/>
    <property type="match status" value="1"/>
</dbReference>
<dbReference type="GeneID" id="27691425"/>
<dbReference type="GO" id="GO:0005886">
    <property type="term" value="C:plasma membrane"/>
    <property type="evidence" value="ECO:0007669"/>
    <property type="project" value="TreeGrafter"/>
</dbReference>
<dbReference type="Pfam" id="PF07690">
    <property type="entry name" value="MFS_1"/>
    <property type="match status" value="1"/>
</dbReference>
<dbReference type="OrthoDB" id="3936150at2759"/>
<feature type="domain" description="Major facilitator superfamily (MFS) profile" evidence="8">
    <location>
        <begin position="588"/>
        <end position="1012"/>
    </location>
</feature>
<sequence length="1030" mass="113010">MNTKISLPRSPTEAILFVYVCDADGKLHFLSSSYEKSVSPDDDRQLPTSISALVKPSFIEEAARHRAVTLRLHGELNKYNVELDDQFTTAQSVTFYERALPRDSSMAIQGVAALSHLDDADNDNMPDIIHYLSSLLTIKCRVTPWSLHPVRSENNKKLSAVIAEILDSHFRFKAHDDQWISGGGRDFFIYKIEYFIDRSLPIQFILPGFPCKSPNKESKVLGTLPDKGEELAFKTMVKVAEMIEVVYVPGVRFAIVSDGHVFSDLLGVPDVSVNEYGRTLRTAVASMSGRPDIFTFHGLDDLLSLDASRATFTEEPGHFPEQLPCLSCYVIPRYTSASVLPAADDARRLLCLLAGRDEKSLYEEIKQNTSVTGLYRGFSRFLLEDLQQQPEMLALPSKNARKQLCSKIAMEMLIRNQAYSTIVGRLFPIHVRISIHPYNCAGPKFGVNLIHKDFVFQAGTLDGQRGDATEISLFHIPTPWHNLVVSDSNGLCIVTKKKDALKLGGEKEPKLMFYEDGRPSHLLIEQPFASLYKGAGTQSKLPDPGSEIAPAAEVKEIVLSSEPTKFSVTSVAASEPYCAYSPARRRFLLFLIALAGGFGPLAGNIYLPAMESIRTAFGTSVSMINLTVSMFMLTFAVAPMGWGTLADSAGRRNVYLISFAIYVAASIALGFSQSYALLLVLRIVQAIGASSVQSLGAGTIADLFKPTERGRAMGIFLLGPQMGPLIGPVLGGFLTEYASWRWIFFFLAGLGAVTWILFLLFLPETLRAKVGNGQVYADHGLLVFPGPHILEETKAAKSATKYNPLAPLRFLRFRSITLCVTYIGIIFGSFYCLNVEIPAVLKDVYGYDASRVGISYIPTGVGFILGSTIGGRYADWKLHQAMSATGLDHVPESRIRSQWVGIILFPVGLALFGFAGHFHWHVSLLLVSLFISVFGMTWLFSCNTTYLIDSFPGSASSVVALNSLFRNPAAALGSAIIGPFTNKVGLWPAFLSVAMVDVTGAALVVIVMIYGAKWRMRSSTSVNQTDKGKP</sequence>
<keyword evidence="2" id="KW-0813">Transport</keyword>
<dbReference type="GO" id="GO:0015137">
    <property type="term" value="F:citrate transmembrane transporter activity"/>
    <property type="evidence" value="ECO:0007669"/>
    <property type="project" value="UniProtKB-ARBA"/>
</dbReference>
<feature type="transmembrane region" description="Helical" evidence="7">
    <location>
        <begin position="985"/>
        <end position="1010"/>
    </location>
</feature>
<name>A0A0L0H4C1_SPIPD</name>
<dbReference type="PROSITE" id="PS50850">
    <property type="entry name" value="MFS"/>
    <property type="match status" value="1"/>
</dbReference>